<dbReference type="InterPro" id="IPR018060">
    <property type="entry name" value="HTH_AraC"/>
</dbReference>
<dbReference type="GO" id="GO:0043565">
    <property type="term" value="F:sequence-specific DNA binding"/>
    <property type="evidence" value="ECO:0007669"/>
    <property type="project" value="InterPro"/>
</dbReference>
<feature type="domain" description="HTH araC/xylS-type" evidence="6">
    <location>
        <begin position="165"/>
        <end position="262"/>
    </location>
</feature>
<dbReference type="RefSeq" id="WP_095525016.1">
    <property type="nucleotide sequence ID" value="NZ_MDUX01000038.1"/>
</dbReference>
<evidence type="ECO:0000313" key="7">
    <source>
        <dbReference type="EMBL" id="KAF7598745.1"/>
    </source>
</evidence>
<keyword evidence="10" id="KW-1185">Reference proteome</keyword>
<dbReference type="Pfam" id="PF02311">
    <property type="entry name" value="AraC_binding"/>
    <property type="match status" value="1"/>
</dbReference>
<dbReference type="PRINTS" id="PR00032">
    <property type="entry name" value="HTHARAC"/>
</dbReference>
<reference evidence="8 9" key="2">
    <citation type="submission" date="2017-07" db="EMBL/GenBank/DDBJ databases">
        <title>Candidatus Dactylopiibacterium carminicum, a nitrogen-fixing symbiont of the cochineal insect Dactylopius coccus and Dactylopius opuntiae (Hemiptera: Coccoidea: Dactylopiidae).</title>
        <authorList>
            <person name="Vera A."/>
        </authorList>
    </citation>
    <scope>NUCLEOTIDE SEQUENCE [LARGE SCALE GENOMIC DNA]</scope>
    <source>
        <strain evidence="8 9">NFDCM</strain>
    </source>
</reference>
<dbReference type="EMBL" id="NMRN01000034">
    <property type="protein sequence ID" value="PAS92584.1"/>
    <property type="molecule type" value="Genomic_DNA"/>
</dbReference>
<dbReference type="InterPro" id="IPR014710">
    <property type="entry name" value="RmlC-like_jellyroll"/>
</dbReference>
<dbReference type="FunFam" id="1.10.10.60:FF:000132">
    <property type="entry name" value="AraC family transcriptional regulator"/>
    <property type="match status" value="1"/>
</dbReference>
<dbReference type="Pfam" id="PF12833">
    <property type="entry name" value="HTH_18"/>
    <property type="match status" value="1"/>
</dbReference>
<dbReference type="InterPro" id="IPR009057">
    <property type="entry name" value="Homeodomain-like_sf"/>
</dbReference>
<protein>
    <submittedName>
        <fullName evidence="8">AraC family transcriptional regulator</fullName>
    </submittedName>
</protein>
<keyword evidence="2" id="KW-0805">Transcription regulation</keyword>
<dbReference type="SUPFAM" id="SSF46689">
    <property type="entry name" value="Homeodomain-like"/>
    <property type="match status" value="1"/>
</dbReference>
<dbReference type="CDD" id="cd06124">
    <property type="entry name" value="cupin_NimR-like_N"/>
    <property type="match status" value="1"/>
</dbReference>
<keyword evidence="4" id="KW-0010">Activator</keyword>
<proteinExistence type="predicted"/>
<comment type="caution">
    <text evidence="8">The sequence shown here is derived from an EMBL/GenBank/DDBJ whole genome shotgun (WGS) entry which is preliminary data.</text>
</comment>
<dbReference type="InterPro" id="IPR003313">
    <property type="entry name" value="AraC-bd"/>
</dbReference>
<evidence type="ECO:0000259" key="6">
    <source>
        <dbReference type="PROSITE" id="PS01124"/>
    </source>
</evidence>
<dbReference type="EMBL" id="MDUX01000038">
    <property type="protein sequence ID" value="KAF7598745.1"/>
    <property type="molecule type" value="Genomic_DNA"/>
</dbReference>
<evidence type="ECO:0000256" key="5">
    <source>
        <dbReference type="ARBA" id="ARBA00023163"/>
    </source>
</evidence>
<evidence type="ECO:0000313" key="8">
    <source>
        <dbReference type="EMBL" id="PAS92584.1"/>
    </source>
</evidence>
<dbReference type="GO" id="GO:0003700">
    <property type="term" value="F:DNA-binding transcription factor activity"/>
    <property type="evidence" value="ECO:0007669"/>
    <property type="project" value="InterPro"/>
</dbReference>
<evidence type="ECO:0000256" key="3">
    <source>
        <dbReference type="ARBA" id="ARBA00023125"/>
    </source>
</evidence>
<dbReference type="SUPFAM" id="SSF51182">
    <property type="entry name" value="RmlC-like cupins"/>
    <property type="match status" value="1"/>
</dbReference>
<gene>
    <name evidence="7" type="ORF">BGI27_11440</name>
    <name evidence="8" type="ORF">CGU29_10870</name>
</gene>
<organism evidence="8 9">
    <name type="scientific">Candidatus Dactylopiibacterium carminicum</name>
    <dbReference type="NCBI Taxonomy" id="857335"/>
    <lineage>
        <taxon>Bacteria</taxon>
        <taxon>Pseudomonadati</taxon>
        <taxon>Pseudomonadota</taxon>
        <taxon>Betaproteobacteria</taxon>
        <taxon>Rhodocyclales</taxon>
        <taxon>Rhodocyclaceae</taxon>
        <taxon>Candidatus Dactylopiibacterium</taxon>
    </lineage>
</organism>
<dbReference type="InterPro" id="IPR020449">
    <property type="entry name" value="Tscrpt_reg_AraC-type_HTH"/>
</dbReference>
<dbReference type="OrthoDB" id="9804543at2"/>
<keyword evidence="1" id="KW-0678">Repressor</keyword>
<accession>A0A272ER86</accession>
<evidence type="ECO:0000313" key="9">
    <source>
        <dbReference type="Proteomes" id="UP000216107"/>
    </source>
</evidence>
<keyword evidence="5" id="KW-0804">Transcription</keyword>
<keyword evidence="3" id="KW-0238">DNA-binding</keyword>
<reference evidence="7 10" key="1">
    <citation type="submission" date="2016-08" db="EMBL/GenBank/DDBJ databases">
        <title>Candidatus Dactylopiibacterium carminicum genome sequence.</title>
        <authorList>
            <person name="Ramirez-Puebla S.T."/>
            <person name="Ormeno-Orrillo E."/>
            <person name="Vera-Ponce De Leon A."/>
            <person name="Luis L."/>
            <person name="Sanchez-Flores A."/>
            <person name="Monica R."/>
            <person name="Martinez-Romero E."/>
        </authorList>
    </citation>
    <scope>NUCLEOTIDE SEQUENCE [LARGE SCALE GENOMIC DNA]</scope>
    <source>
        <strain evidence="7">END1</strain>
    </source>
</reference>
<sequence>MSQNRQVLLRSVPTYRELARPVVARVETLVPGSMTPWHCHDWWQLSWAFSGVLSLSTRQATFIAPPQRAIWIPPGIEHQAHNVSQTEMRSLYVARELVPEDAGARCRVLGMTPLIRELIVAVSGLPPDYATEGPDWRMIQVLLDQLLQRPELAFDLPHPEDGRLLGICQRLQQTPDDPRTLEEWAHWAGLSARNLSRLFMQQTGISFGDWRQRLRLLLALEALERGDRVTHVALDSGYQSPSAFIAAFRRTFGMTPSAMFKRVATADRQNRNV</sequence>
<evidence type="ECO:0000256" key="2">
    <source>
        <dbReference type="ARBA" id="ARBA00023015"/>
    </source>
</evidence>
<dbReference type="InterPro" id="IPR011051">
    <property type="entry name" value="RmlC_Cupin_sf"/>
</dbReference>
<evidence type="ECO:0000256" key="4">
    <source>
        <dbReference type="ARBA" id="ARBA00023159"/>
    </source>
</evidence>
<dbReference type="Proteomes" id="UP000623509">
    <property type="component" value="Unassembled WGS sequence"/>
</dbReference>
<name>A0A272ER86_9RHOO</name>
<dbReference type="PROSITE" id="PS01124">
    <property type="entry name" value="HTH_ARAC_FAMILY_2"/>
    <property type="match status" value="1"/>
</dbReference>
<evidence type="ECO:0000313" key="10">
    <source>
        <dbReference type="Proteomes" id="UP000623509"/>
    </source>
</evidence>
<dbReference type="Gene3D" id="1.10.10.60">
    <property type="entry name" value="Homeodomain-like"/>
    <property type="match status" value="2"/>
</dbReference>
<dbReference type="Proteomes" id="UP000216107">
    <property type="component" value="Unassembled WGS sequence"/>
</dbReference>
<dbReference type="PANTHER" id="PTHR11019:SF159">
    <property type="entry name" value="TRANSCRIPTIONAL REGULATOR-RELATED"/>
    <property type="match status" value="1"/>
</dbReference>
<dbReference type="AlphaFoldDB" id="A0A272ER86"/>
<dbReference type="PANTHER" id="PTHR11019">
    <property type="entry name" value="HTH-TYPE TRANSCRIPTIONAL REGULATOR NIMR"/>
    <property type="match status" value="1"/>
</dbReference>
<evidence type="ECO:0000256" key="1">
    <source>
        <dbReference type="ARBA" id="ARBA00022491"/>
    </source>
</evidence>
<dbReference type="Gene3D" id="2.60.120.10">
    <property type="entry name" value="Jelly Rolls"/>
    <property type="match status" value="1"/>
</dbReference>
<dbReference type="SMART" id="SM00342">
    <property type="entry name" value="HTH_ARAC"/>
    <property type="match status" value="1"/>
</dbReference>